<comment type="caution">
    <text evidence="3">The sequence shown here is derived from an EMBL/GenBank/DDBJ whole genome shotgun (WGS) entry which is preliminary data.</text>
</comment>
<feature type="compositionally biased region" description="Low complexity" evidence="2">
    <location>
        <begin position="25"/>
        <end position="57"/>
    </location>
</feature>
<gene>
    <name evidence="3" type="ORF">M0813_08421</name>
</gene>
<feature type="compositionally biased region" description="Basic and acidic residues" evidence="2">
    <location>
        <begin position="145"/>
        <end position="169"/>
    </location>
</feature>
<name>A0ABQ8X8M4_9EUKA</name>
<evidence type="ECO:0000313" key="4">
    <source>
        <dbReference type="Proteomes" id="UP001150062"/>
    </source>
</evidence>
<protein>
    <submittedName>
        <fullName evidence="3">Kinesin-like protein klp98a</fullName>
    </submittedName>
</protein>
<keyword evidence="4" id="KW-1185">Reference proteome</keyword>
<feature type="compositionally biased region" description="Basic and acidic residues" evidence="2">
    <location>
        <begin position="90"/>
        <end position="137"/>
    </location>
</feature>
<feature type="coiled-coil region" evidence="1">
    <location>
        <begin position="268"/>
        <end position="295"/>
    </location>
</feature>
<feature type="compositionally biased region" description="Acidic residues" evidence="2">
    <location>
        <begin position="58"/>
        <end position="89"/>
    </location>
</feature>
<evidence type="ECO:0000256" key="1">
    <source>
        <dbReference type="SAM" id="Coils"/>
    </source>
</evidence>
<feature type="compositionally biased region" description="Basic and acidic residues" evidence="2">
    <location>
        <begin position="208"/>
        <end position="218"/>
    </location>
</feature>
<proteinExistence type="predicted"/>
<keyword evidence="1" id="KW-0175">Coiled coil</keyword>
<feature type="compositionally biased region" description="Low complexity" evidence="2">
    <location>
        <begin position="7"/>
        <end position="16"/>
    </location>
</feature>
<dbReference type="Proteomes" id="UP001150062">
    <property type="component" value="Unassembled WGS sequence"/>
</dbReference>
<sequence>MHKSDSETTSDSYYSDKVVSTQKNGESSEGSSSGEYSSGETSTSNSSGSNSQVSSYEDNSESESEYEYESESESESEYESGEDGFEQDVDEKKQKEEHEKNQEEKDQTEKPDNEFSNEEHENDENKKEEQKKSSIFEKEEDGDINELKDKNKVEKENDQKENKKEEQKQSSELGDEEDENENNEKKKENQEKELEINPEKDEEETEKEEEKKKVEKEIEQKKKEEYEKYLTKSQRKYSYRIWEHKMKNNDLNRIKQITKEMDRWLKSHTKFEKEIQILNQNNRKLKEENRILDGVIHSLKNLKKKTKKEFSAQVAKNELYNKKQLQRSKHNNLQLRILNDKAKNSEFAKYYLPPNKVLKNFKYQIKDNFSYFVDENTQENNLLNNIYTISRLCFFQIKEFLLQYENQLFKILKIKQVQTSQFINVFLDKIKNKCHQLILDPKTKNNFFTQTRKSFTSITMLKSDLYEKIKEFFYTICQCYLDLLICDPHLRLLEKMGENKDPKFTYPLNDKLDGEWIYCFPGLQGKHISLTNYVFVL</sequence>
<accession>A0ABQ8X8M4</accession>
<reference evidence="3" key="1">
    <citation type="submission" date="2022-08" db="EMBL/GenBank/DDBJ databases">
        <title>Novel sulfate-reducing endosymbionts in the free-living metamonad Anaeramoeba.</title>
        <authorList>
            <person name="Jerlstrom-Hultqvist J."/>
            <person name="Cepicka I."/>
            <person name="Gallot-Lavallee L."/>
            <person name="Salas-Leiva D."/>
            <person name="Curtis B.A."/>
            <person name="Zahonova K."/>
            <person name="Pipaliya S."/>
            <person name="Dacks J."/>
            <person name="Roger A.J."/>
        </authorList>
    </citation>
    <scope>NUCLEOTIDE SEQUENCE</scope>
    <source>
        <strain evidence="3">Schooner1</strain>
    </source>
</reference>
<organism evidence="3 4">
    <name type="scientific">Anaeramoeba flamelloides</name>
    <dbReference type="NCBI Taxonomy" id="1746091"/>
    <lineage>
        <taxon>Eukaryota</taxon>
        <taxon>Metamonada</taxon>
        <taxon>Anaeramoebidae</taxon>
        <taxon>Anaeramoeba</taxon>
    </lineage>
</organism>
<feature type="region of interest" description="Disordered" evidence="2">
    <location>
        <begin position="1"/>
        <end position="218"/>
    </location>
</feature>
<evidence type="ECO:0000256" key="2">
    <source>
        <dbReference type="SAM" id="MobiDB-lite"/>
    </source>
</evidence>
<feature type="compositionally biased region" description="Basic and acidic residues" evidence="2">
    <location>
        <begin position="182"/>
        <end position="199"/>
    </location>
</feature>
<dbReference type="EMBL" id="JAOAOG010000325">
    <property type="protein sequence ID" value="KAJ6228922.1"/>
    <property type="molecule type" value="Genomic_DNA"/>
</dbReference>
<evidence type="ECO:0000313" key="3">
    <source>
        <dbReference type="EMBL" id="KAJ6228922.1"/>
    </source>
</evidence>